<dbReference type="SMART" id="SM00382">
    <property type="entry name" value="AAA"/>
    <property type="match status" value="1"/>
</dbReference>
<keyword evidence="5" id="KW-0547">Nucleotide-binding</keyword>
<evidence type="ECO:0000256" key="3">
    <source>
        <dbReference type="ARBA" id="ARBA00022475"/>
    </source>
</evidence>
<evidence type="ECO:0000259" key="11">
    <source>
        <dbReference type="PROSITE" id="PS50893"/>
    </source>
</evidence>
<dbReference type="EMBL" id="MKVH01000024">
    <property type="protein sequence ID" value="OJX56738.1"/>
    <property type="molecule type" value="Genomic_DNA"/>
</dbReference>
<dbReference type="PROSITE" id="PS50929">
    <property type="entry name" value="ABC_TM1F"/>
    <property type="match status" value="1"/>
</dbReference>
<evidence type="ECO:0000256" key="1">
    <source>
        <dbReference type="ARBA" id="ARBA00004651"/>
    </source>
</evidence>
<dbReference type="InterPro" id="IPR011527">
    <property type="entry name" value="ABC1_TM_dom"/>
</dbReference>
<dbReference type="InterPro" id="IPR005074">
    <property type="entry name" value="Peptidase_C39"/>
</dbReference>
<dbReference type="SUPFAM" id="SSF90123">
    <property type="entry name" value="ABC transporter transmembrane region"/>
    <property type="match status" value="1"/>
</dbReference>
<comment type="subcellular location">
    <subcellularLocation>
        <location evidence="1">Cell membrane</location>
        <topology evidence="1">Multi-pass membrane protein</topology>
    </subcellularLocation>
</comment>
<keyword evidence="3" id="KW-1003">Cell membrane</keyword>
<dbReference type="FunFam" id="3.40.50.300:FF:000299">
    <property type="entry name" value="ABC transporter ATP-binding protein/permease"/>
    <property type="match status" value="1"/>
</dbReference>
<dbReference type="Pfam" id="PF00664">
    <property type="entry name" value="ABC_membrane"/>
    <property type="match status" value="1"/>
</dbReference>
<keyword evidence="9 10" id="KW-0472">Membrane</keyword>
<feature type="domain" description="ABC transporter" evidence="11">
    <location>
        <begin position="488"/>
        <end position="721"/>
    </location>
</feature>
<dbReference type="InterPro" id="IPR003593">
    <property type="entry name" value="AAA+_ATPase"/>
</dbReference>
<accession>A0A1M3KWG4</accession>
<dbReference type="GO" id="GO:0005524">
    <property type="term" value="F:ATP binding"/>
    <property type="evidence" value="ECO:0007669"/>
    <property type="project" value="UniProtKB-KW"/>
</dbReference>
<dbReference type="Gene3D" id="3.40.50.300">
    <property type="entry name" value="P-loop containing nucleotide triphosphate hydrolases"/>
    <property type="match status" value="1"/>
</dbReference>
<keyword evidence="8 10" id="KW-1133">Transmembrane helix</keyword>
<name>A0A1M3KWG4_9BACT</name>
<feature type="transmembrane region" description="Helical" evidence="10">
    <location>
        <begin position="420"/>
        <end position="443"/>
    </location>
</feature>
<dbReference type="PROSITE" id="PS00211">
    <property type="entry name" value="ABC_TRANSPORTER_1"/>
    <property type="match status" value="1"/>
</dbReference>
<feature type="domain" description="ABC transmembrane type-1" evidence="12">
    <location>
        <begin position="172"/>
        <end position="451"/>
    </location>
</feature>
<dbReference type="PANTHER" id="PTHR43394">
    <property type="entry name" value="ATP-DEPENDENT PERMEASE MDL1, MITOCHONDRIAL"/>
    <property type="match status" value="1"/>
</dbReference>
<dbReference type="InterPro" id="IPR039421">
    <property type="entry name" value="Type_1_exporter"/>
</dbReference>
<dbReference type="Pfam" id="PF00005">
    <property type="entry name" value="ABC_tran"/>
    <property type="match status" value="1"/>
</dbReference>
<dbReference type="Proteomes" id="UP000184233">
    <property type="component" value="Unassembled WGS sequence"/>
</dbReference>
<evidence type="ECO:0000256" key="6">
    <source>
        <dbReference type="ARBA" id="ARBA00022801"/>
    </source>
</evidence>
<keyword evidence="2" id="KW-0813">Transport</keyword>
<evidence type="ECO:0000256" key="9">
    <source>
        <dbReference type="ARBA" id="ARBA00023136"/>
    </source>
</evidence>
<dbReference type="Gene3D" id="3.90.70.10">
    <property type="entry name" value="Cysteine proteinases"/>
    <property type="match status" value="1"/>
</dbReference>
<evidence type="ECO:0000256" key="2">
    <source>
        <dbReference type="ARBA" id="ARBA00022448"/>
    </source>
</evidence>
<feature type="transmembrane region" description="Helical" evidence="10">
    <location>
        <begin position="209"/>
        <end position="226"/>
    </location>
</feature>
<protein>
    <submittedName>
        <fullName evidence="14">NHLP family bacteriocin export ABC transporter peptidase/permease/ATPase subunit</fullName>
    </submittedName>
</protein>
<sequence>MADASSHIRKRHVITPTVYQMEAVECGAASLAMILGYYGRIVPLEELRRACGVSRDGSKASNILSAARSYGMEAKGFQRPIDDVYTGDLPVIVFWKFNHFLVVEGVSDKWVWLNDPLGGRTRITHEDFDKGYTGITLTFKPGPDFTKGGSSPSMISALVRRLHGVRAALAYVLIASLFLILPGLVIPAFSKVFVDEILIRGHGSWMKPLLLGMGITVAMHILLLLLQKATLLRLETKVAVRESSSYMWHVLRLPVDFFQQRFAGDIAQRVQINDNVAHTIGGKLATTVLSLMMIVFYGLVMLSYSVPLTLATFAVAMLNIVAVRFVGSHLATVNAKLLQEQGKVMGVSMNGLQIIETLKAGGTESDFFARWAGYQAKALDSQRRVQIVMQVLLVVPPMITTITTAAVLGLGGWYVMDGNISAGTLVAFQALLMSFLAPINDVVNLYGEIQRLRGDMTRLDDVLRYKMDDMTQERAVDGDLPAKLEGYVELRDVTFGYSPLAAPLITDFNLKLVPGSRVAIVGKSGSGKSTISRLLMGLYQPWSGEIMFDGRRRDEWPRDILVSSLAFVDQDIFLFDGSVEDNLTMWNSAIPRPRVVNAAKDASIHDVIASRAGGYASHVEEAGRNYSGGQAQRLEIARALAGDPRIVVLDEATSALDPLTEQQIDDRLRQRGCTTIIIAHRLSTIRDCDEIIVLENGKVVQRGTHEEMKDVDGPYARLISTE</sequence>
<feature type="transmembrane region" description="Helical" evidence="10">
    <location>
        <begin position="168"/>
        <end position="189"/>
    </location>
</feature>
<dbReference type="AlphaFoldDB" id="A0A1M3KWG4"/>
<keyword evidence="4 10" id="KW-0812">Transmembrane</keyword>
<keyword evidence="6" id="KW-0378">Hydrolase</keyword>
<dbReference type="PANTHER" id="PTHR43394:SF1">
    <property type="entry name" value="ATP-BINDING CASSETTE SUB-FAMILY B MEMBER 10, MITOCHONDRIAL"/>
    <property type="match status" value="1"/>
</dbReference>
<reference evidence="14 15" key="1">
    <citation type="submission" date="2016-09" db="EMBL/GenBank/DDBJ databases">
        <title>Genome-resolved meta-omics ties microbial dynamics to process performance in biotechnology for thiocyanate degradation.</title>
        <authorList>
            <person name="Kantor R.S."/>
            <person name="Huddy R.J."/>
            <person name="Iyer R."/>
            <person name="Thomas B.C."/>
            <person name="Brown C.T."/>
            <person name="Anantharaman K."/>
            <person name="Tringe S."/>
            <person name="Hettich R.L."/>
            <person name="Harrison S.T."/>
            <person name="Banfield J.F."/>
        </authorList>
    </citation>
    <scope>NUCLEOTIDE SEQUENCE [LARGE SCALE GENOMIC DNA]</scope>
    <source>
        <strain evidence="14">59-99</strain>
    </source>
</reference>
<organism evidence="14 15">
    <name type="scientific">Candidatus Kapaibacterium thiocyanatum</name>
    <dbReference type="NCBI Taxonomy" id="1895771"/>
    <lineage>
        <taxon>Bacteria</taxon>
        <taxon>Pseudomonadati</taxon>
        <taxon>Candidatus Kapaibacteriota</taxon>
        <taxon>Candidatus Kapaibacteriia</taxon>
        <taxon>Candidatus Kapaibacteriales</taxon>
        <taxon>Candidatus Kapaibacteriaceae</taxon>
        <taxon>Candidatus Kapaibacterium</taxon>
    </lineage>
</organism>
<evidence type="ECO:0000313" key="15">
    <source>
        <dbReference type="Proteomes" id="UP000184233"/>
    </source>
</evidence>
<dbReference type="GO" id="GO:0006508">
    <property type="term" value="P:proteolysis"/>
    <property type="evidence" value="ECO:0007669"/>
    <property type="project" value="InterPro"/>
</dbReference>
<comment type="caution">
    <text evidence="14">The sequence shown here is derived from an EMBL/GenBank/DDBJ whole genome shotgun (WGS) entry which is preliminary data.</text>
</comment>
<feature type="domain" description="Peptidase C39" evidence="13">
    <location>
        <begin position="20"/>
        <end position="139"/>
    </location>
</feature>
<dbReference type="PROSITE" id="PS50893">
    <property type="entry name" value="ABC_TRANSPORTER_2"/>
    <property type="match status" value="1"/>
</dbReference>
<evidence type="ECO:0000256" key="4">
    <source>
        <dbReference type="ARBA" id="ARBA00022692"/>
    </source>
</evidence>
<keyword evidence="7" id="KW-0067">ATP-binding</keyword>
<dbReference type="SUPFAM" id="SSF52540">
    <property type="entry name" value="P-loop containing nucleoside triphosphate hydrolases"/>
    <property type="match status" value="1"/>
</dbReference>
<dbReference type="InterPro" id="IPR003439">
    <property type="entry name" value="ABC_transporter-like_ATP-bd"/>
</dbReference>
<dbReference type="GO" id="GO:0005886">
    <property type="term" value="C:plasma membrane"/>
    <property type="evidence" value="ECO:0007669"/>
    <property type="project" value="UniProtKB-SubCell"/>
</dbReference>
<evidence type="ECO:0000259" key="12">
    <source>
        <dbReference type="PROSITE" id="PS50929"/>
    </source>
</evidence>
<dbReference type="InterPro" id="IPR022514">
    <property type="entry name" value="NHPM_micro_ABC1"/>
</dbReference>
<dbReference type="GO" id="GO:0016887">
    <property type="term" value="F:ATP hydrolysis activity"/>
    <property type="evidence" value="ECO:0007669"/>
    <property type="project" value="InterPro"/>
</dbReference>
<dbReference type="STRING" id="1895771.BGO89_09380"/>
<feature type="transmembrane region" description="Helical" evidence="10">
    <location>
        <begin position="308"/>
        <end position="327"/>
    </location>
</feature>
<gene>
    <name evidence="14" type="ORF">BGO89_09380</name>
</gene>
<feature type="transmembrane region" description="Helical" evidence="10">
    <location>
        <begin position="391"/>
        <end position="414"/>
    </location>
</feature>
<evidence type="ECO:0000256" key="10">
    <source>
        <dbReference type="SAM" id="Phobius"/>
    </source>
</evidence>
<evidence type="ECO:0000256" key="5">
    <source>
        <dbReference type="ARBA" id="ARBA00022741"/>
    </source>
</evidence>
<dbReference type="GO" id="GO:0015421">
    <property type="term" value="F:ABC-type oligopeptide transporter activity"/>
    <property type="evidence" value="ECO:0007669"/>
    <property type="project" value="TreeGrafter"/>
</dbReference>
<proteinExistence type="predicted"/>
<dbReference type="InterPro" id="IPR027417">
    <property type="entry name" value="P-loop_NTPase"/>
</dbReference>
<dbReference type="Pfam" id="PF03412">
    <property type="entry name" value="Peptidase_C39"/>
    <property type="match status" value="1"/>
</dbReference>
<dbReference type="CDD" id="cd18569">
    <property type="entry name" value="ABC_6TM_NHLM_bacteriocin"/>
    <property type="match status" value="1"/>
</dbReference>
<feature type="transmembrane region" description="Helical" evidence="10">
    <location>
        <begin position="284"/>
        <end position="302"/>
    </location>
</feature>
<dbReference type="NCBIfam" id="TIGR03796">
    <property type="entry name" value="NHLM_micro_ABC1"/>
    <property type="match status" value="1"/>
</dbReference>
<evidence type="ECO:0000313" key="14">
    <source>
        <dbReference type="EMBL" id="OJX56738.1"/>
    </source>
</evidence>
<evidence type="ECO:0000256" key="7">
    <source>
        <dbReference type="ARBA" id="ARBA00022840"/>
    </source>
</evidence>
<dbReference type="GO" id="GO:0008233">
    <property type="term" value="F:peptidase activity"/>
    <property type="evidence" value="ECO:0007669"/>
    <property type="project" value="InterPro"/>
</dbReference>
<dbReference type="InterPro" id="IPR017871">
    <property type="entry name" value="ABC_transporter-like_CS"/>
</dbReference>
<dbReference type="Gene3D" id="1.20.1560.10">
    <property type="entry name" value="ABC transporter type 1, transmembrane domain"/>
    <property type="match status" value="1"/>
</dbReference>
<dbReference type="PROSITE" id="PS50990">
    <property type="entry name" value="PEPTIDASE_C39"/>
    <property type="match status" value="1"/>
</dbReference>
<evidence type="ECO:0000259" key="13">
    <source>
        <dbReference type="PROSITE" id="PS50990"/>
    </source>
</evidence>
<evidence type="ECO:0000256" key="8">
    <source>
        <dbReference type="ARBA" id="ARBA00022989"/>
    </source>
</evidence>
<dbReference type="InterPro" id="IPR036640">
    <property type="entry name" value="ABC1_TM_sf"/>
</dbReference>